<proteinExistence type="predicted"/>
<dbReference type="Proteomes" id="UP000664277">
    <property type="component" value="Unassembled WGS sequence"/>
</dbReference>
<sequence>MKKAEEVLKAAGVAAEIVNSVKIDYLGCVHSVKIGTDAHIETAKKFLNTSEQTGYVPLFIMNDSYGEFMDVLVDNHKGFQNGISLASKVIEDSEFLNMEEWLARKNRYKIGSFNKHPRASSEIPTSETLVLVPVKHSWQIPAVFRFGGWHSCPPPSVQVALHKRWNEKFGSEIIWIARDALTCLVNNPVDSQDQALCLAREQAAYCPDNILQGHGDGTISGLAIDLLNAKAWDFWWD</sequence>
<protein>
    <submittedName>
        <fullName evidence="2">DUF4253 domain-containing protein</fullName>
    </submittedName>
</protein>
<evidence type="ECO:0000259" key="1">
    <source>
        <dbReference type="Pfam" id="PF14062"/>
    </source>
</evidence>
<evidence type="ECO:0000313" key="3">
    <source>
        <dbReference type="Proteomes" id="UP000664277"/>
    </source>
</evidence>
<gene>
    <name evidence="2" type="ORF">J0M35_21195</name>
</gene>
<reference evidence="2" key="1">
    <citation type="submission" date="2021-02" db="EMBL/GenBank/DDBJ databases">
        <title>Genome-Resolved Metagenomics of a Microbial Community Performing Photosynthetic Biological Nutrient Removal.</title>
        <authorList>
            <person name="Mcdaniel E.A."/>
        </authorList>
    </citation>
    <scope>NUCLEOTIDE SEQUENCE</scope>
    <source>
        <strain evidence="2">UWPOB_OBS1</strain>
    </source>
</reference>
<comment type="caution">
    <text evidence="2">The sequence shown here is derived from an EMBL/GenBank/DDBJ whole genome shotgun (WGS) entry which is preliminary data.</text>
</comment>
<feature type="domain" description="DUF4253" evidence="1">
    <location>
        <begin position="129"/>
        <end position="237"/>
    </location>
</feature>
<accession>A0A8J7PB35</accession>
<dbReference type="Pfam" id="PF14062">
    <property type="entry name" value="DUF4253"/>
    <property type="match status" value="1"/>
</dbReference>
<evidence type="ECO:0000313" key="2">
    <source>
        <dbReference type="EMBL" id="MBN8662896.1"/>
    </source>
</evidence>
<dbReference type="EMBL" id="JAFLCK010000064">
    <property type="protein sequence ID" value="MBN8662896.1"/>
    <property type="molecule type" value="Genomic_DNA"/>
</dbReference>
<name>A0A8J7PB35_9BACT</name>
<dbReference type="AlphaFoldDB" id="A0A8J7PB35"/>
<organism evidence="2 3">
    <name type="scientific">Candidatus Obscuribacter phosphatis</name>
    <dbReference type="NCBI Taxonomy" id="1906157"/>
    <lineage>
        <taxon>Bacteria</taxon>
        <taxon>Bacillati</taxon>
        <taxon>Candidatus Melainabacteria</taxon>
        <taxon>Candidatus Obscuribacterales</taxon>
        <taxon>Candidatus Obscuribacteraceae</taxon>
        <taxon>Candidatus Obscuribacter</taxon>
    </lineage>
</organism>
<dbReference type="InterPro" id="IPR025349">
    <property type="entry name" value="DUF4253"/>
</dbReference>